<dbReference type="EnsemblMetazoa" id="Aqu2.1.44413_001">
    <property type="protein sequence ID" value="Aqu2.1.44413_001"/>
    <property type="gene ID" value="Aqu2.1.44413"/>
</dbReference>
<accession>A0A1X7VWB5</accession>
<proteinExistence type="predicted"/>
<organism evidence="1">
    <name type="scientific">Amphimedon queenslandica</name>
    <name type="common">Sponge</name>
    <dbReference type="NCBI Taxonomy" id="400682"/>
    <lineage>
        <taxon>Eukaryota</taxon>
        <taxon>Metazoa</taxon>
        <taxon>Porifera</taxon>
        <taxon>Demospongiae</taxon>
        <taxon>Heteroscleromorpha</taxon>
        <taxon>Haplosclerida</taxon>
        <taxon>Niphatidae</taxon>
        <taxon>Amphimedon</taxon>
    </lineage>
</organism>
<dbReference type="InParanoid" id="A0A1X7VWB5"/>
<evidence type="ECO:0000313" key="1">
    <source>
        <dbReference type="EnsemblMetazoa" id="Aqu2.1.44413_001"/>
    </source>
</evidence>
<reference evidence="1" key="1">
    <citation type="submission" date="2017-05" db="UniProtKB">
        <authorList>
            <consortium name="EnsemblMetazoa"/>
        </authorList>
    </citation>
    <scope>IDENTIFICATION</scope>
</reference>
<sequence length="61" mass="7111">ILQRGFLGKVQQYYVKKEYKFVEHLSITSSYGLKKHLLSVSIVLKKSVSSYQTELTVIYQI</sequence>
<name>A0A1X7VWB5_AMPQE</name>
<protein>
    <submittedName>
        <fullName evidence="1">Uncharacterized protein</fullName>
    </submittedName>
</protein>
<dbReference type="AlphaFoldDB" id="A0A1X7VWB5"/>